<evidence type="ECO:0000256" key="2">
    <source>
        <dbReference type="ARBA" id="ARBA00023163"/>
    </source>
</evidence>
<reference evidence="6" key="1">
    <citation type="submission" date="2020-11" db="EMBL/GenBank/DDBJ databases">
        <authorList>
            <person name="Tran Van P."/>
        </authorList>
    </citation>
    <scope>NUCLEOTIDE SEQUENCE</scope>
</reference>
<gene>
    <name evidence="6" type="ORF">CTOB1V02_LOCUS12111</name>
</gene>
<keyword evidence="1" id="KW-0805">Transcription regulation</keyword>
<dbReference type="CDD" id="cd16909">
    <property type="entry name" value="YEATS_GAS41_like"/>
    <property type="match status" value="1"/>
</dbReference>
<dbReference type="OrthoDB" id="16041at2759"/>
<dbReference type="Gene3D" id="2.60.40.1970">
    <property type="entry name" value="YEATS domain"/>
    <property type="match status" value="1"/>
</dbReference>
<dbReference type="InterPro" id="IPR005033">
    <property type="entry name" value="YEATS"/>
</dbReference>
<evidence type="ECO:0000256" key="3">
    <source>
        <dbReference type="ARBA" id="ARBA00023242"/>
    </source>
</evidence>
<feature type="domain" description="YEATS" evidence="5">
    <location>
        <begin position="6"/>
        <end position="153"/>
    </location>
</feature>
<dbReference type="EMBL" id="OB668276">
    <property type="protein sequence ID" value="CAD7234295.1"/>
    <property type="molecule type" value="Genomic_DNA"/>
</dbReference>
<protein>
    <recommendedName>
        <fullName evidence="5">YEATS domain-containing protein</fullName>
    </recommendedName>
</protein>
<evidence type="ECO:0000256" key="1">
    <source>
        <dbReference type="ARBA" id="ARBA00023015"/>
    </source>
</evidence>
<sequence length="232" mass="26607">MAHDIVGNQEDVVKKIVFGNVAYPFGKKRDEDGHTHQWTVYVKPLFNEDLSVWVKKVHFKLHDSYSYQNRIVTKPPYEVTETGWGEFEIAIKIYFQEPCQDKPVSLYHLLKLFPHANGSEIMLNGRKCVCTEHYDEIIFTKPPEMMAQLLATTRPLTLGPYVHNVDFEVREEEVLADLTTARQVIRNDVHSMRSKAKECLSIMNEARTLLGDSQPAVSLLALKQITDAAMTK</sequence>
<evidence type="ECO:0000313" key="6">
    <source>
        <dbReference type="EMBL" id="CAD7234295.1"/>
    </source>
</evidence>
<dbReference type="AlphaFoldDB" id="A0A7R8WM10"/>
<accession>A0A7R8WM10</accession>
<proteinExistence type="predicted"/>
<keyword evidence="3 4" id="KW-0539">Nucleus</keyword>
<dbReference type="GO" id="GO:0006355">
    <property type="term" value="P:regulation of DNA-templated transcription"/>
    <property type="evidence" value="ECO:0007669"/>
    <property type="project" value="InterPro"/>
</dbReference>
<dbReference type="Pfam" id="PF03366">
    <property type="entry name" value="YEATS"/>
    <property type="match status" value="1"/>
</dbReference>
<evidence type="ECO:0000259" key="5">
    <source>
        <dbReference type="PROSITE" id="PS51037"/>
    </source>
</evidence>
<dbReference type="InterPro" id="IPR038704">
    <property type="entry name" value="YEAST_sf"/>
</dbReference>
<dbReference type="PANTHER" id="PTHR47573:SF1">
    <property type="entry name" value="PROTEIN AF-9 HOMOLOG"/>
    <property type="match status" value="1"/>
</dbReference>
<dbReference type="InterPro" id="IPR055129">
    <property type="entry name" value="YEATS_dom"/>
</dbReference>
<name>A0A7R8WM10_9CRUS</name>
<evidence type="ECO:0000256" key="4">
    <source>
        <dbReference type="PROSITE-ProRule" id="PRU00376"/>
    </source>
</evidence>
<dbReference type="PANTHER" id="PTHR47573">
    <property type="entry name" value="PROTEIN AF-9 HOMOLOG"/>
    <property type="match status" value="1"/>
</dbReference>
<organism evidence="6">
    <name type="scientific">Cyprideis torosa</name>
    <dbReference type="NCBI Taxonomy" id="163714"/>
    <lineage>
        <taxon>Eukaryota</taxon>
        <taxon>Metazoa</taxon>
        <taxon>Ecdysozoa</taxon>
        <taxon>Arthropoda</taxon>
        <taxon>Crustacea</taxon>
        <taxon>Oligostraca</taxon>
        <taxon>Ostracoda</taxon>
        <taxon>Podocopa</taxon>
        <taxon>Podocopida</taxon>
        <taxon>Cytherocopina</taxon>
        <taxon>Cytheroidea</taxon>
        <taxon>Cytherideidae</taxon>
        <taxon>Cyprideis</taxon>
    </lineage>
</organism>
<comment type="subcellular location">
    <subcellularLocation>
        <location evidence="4">Nucleus</location>
    </subcellularLocation>
</comment>
<dbReference type="PROSITE" id="PS51037">
    <property type="entry name" value="YEATS"/>
    <property type="match status" value="1"/>
</dbReference>
<keyword evidence="2" id="KW-0804">Transcription</keyword>
<dbReference type="GO" id="GO:0005634">
    <property type="term" value="C:nucleus"/>
    <property type="evidence" value="ECO:0007669"/>
    <property type="project" value="UniProtKB-SubCell"/>
</dbReference>